<reference evidence="2 3" key="1">
    <citation type="submission" date="2024-10" db="EMBL/GenBank/DDBJ databases">
        <title>Updated reference genomes for cyclostephanoid diatoms.</title>
        <authorList>
            <person name="Roberts W.R."/>
            <person name="Alverson A.J."/>
        </authorList>
    </citation>
    <scope>NUCLEOTIDE SEQUENCE [LARGE SCALE GENOMIC DNA]</scope>
    <source>
        <strain evidence="2 3">AJA010-31</strain>
    </source>
</reference>
<evidence type="ECO:0000256" key="1">
    <source>
        <dbReference type="SAM" id="MobiDB-lite"/>
    </source>
</evidence>
<proteinExistence type="predicted"/>
<comment type="caution">
    <text evidence="2">The sequence shown here is derived from an EMBL/GenBank/DDBJ whole genome shotgun (WGS) entry which is preliminary data.</text>
</comment>
<accession>A0ABD3NUS0</accession>
<dbReference type="AlphaFoldDB" id="A0ABD3NUS0"/>
<evidence type="ECO:0000313" key="2">
    <source>
        <dbReference type="EMBL" id="KAL3779193.1"/>
    </source>
</evidence>
<gene>
    <name evidence="2" type="ORF">ACHAWO_008099</name>
</gene>
<feature type="region of interest" description="Disordered" evidence="1">
    <location>
        <begin position="125"/>
        <end position="152"/>
    </location>
</feature>
<feature type="compositionally biased region" description="Basic residues" evidence="1">
    <location>
        <begin position="22"/>
        <end position="31"/>
    </location>
</feature>
<dbReference type="Proteomes" id="UP001530400">
    <property type="component" value="Unassembled WGS sequence"/>
</dbReference>
<sequence>MYGAEKIYLKNNRKQVTTSKKPTTRKKRHTLNVHHARPRNINTKHFTTVRLSIDLTNYHNTKRKETTATATAKALHASCRGLSKSQHTSSKGSTAYRNESLTCNTYSSITEHSKNMQPNMNLTSKQATGTKRQETAQVITSKKRQRERSNKSLNKMSKLNMNWAHNHTIEKDQQQQYNLNIHQVEALVNIF</sequence>
<feature type="compositionally biased region" description="Polar residues" evidence="1">
    <location>
        <begin position="125"/>
        <end position="140"/>
    </location>
</feature>
<protein>
    <submittedName>
        <fullName evidence="2">Uncharacterized protein</fullName>
    </submittedName>
</protein>
<keyword evidence="3" id="KW-1185">Reference proteome</keyword>
<name>A0ABD3NUS0_9STRA</name>
<feature type="region of interest" description="Disordered" evidence="1">
    <location>
        <begin position="1"/>
        <end position="31"/>
    </location>
</feature>
<evidence type="ECO:0000313" key="3">
    <source>
        <dbReference type="Proteomes" id="UP001530400"/>
    </source>
</evidence>
<dbReference type="EMBL" id="JALLPJ020000949">
    <property type="protein sequence ID" value="KAL3779193.1"/>
    <property type="molecule type" value="Genomic_DNA"/>
</dbReference>
<organism evidence="2 3">
    <name type="scientific">Cyclotella atomus</name>
    <dbReference type="NCBI Taxonomy" id="382360"/>
    <lineage>
        <taxon>Eukaryota</taxon>
        <taxon>Sar</taxon>
        <taxon>Stramenopiles</taxon>
        <taxon>Ochrophyta</taxon>
        <taxon>Bacillariophyta</taxon>
        <taxon>Coscinodiscophyceae</taxon>
        <taxon>Thalassiosirophycidae</taxon>
        <taxon>Stephanodiscales</taxon>
        <taxon>Stephanodiscaceae</taxon>
        <taxon>Cyclotella</taxon>
    </lineage>
</organism>